<keyword evidence="3" id="KW-1185">Reference proteome</keyword>
<reference evidence="2 3" key="1">
    <citation type="submission" date="2023-08" db="EMBL/GenBank/DDBJ databases">
        <title>Draft genome sequence of Algoriphagus confluentis.</title>
        <authorList>
            <person name="Takatani N."/>
            <person name="Hosokawa M."/>
            <person name="Sawabe T."/>
        </authorList>
    </citation>
    <scope>NUCLEOTIDE SEQUENCE [LARGE SCALE GENOMIC DNA]</scope>
    <source>
        <strain evidence="2 3">NBRC 111222</strain>
    </source>
</reference>
<dbReference type="Pfam" id="PF13590">
    <property type="entry name" value="DUF4136"/>
    <property type="match status" value="1"/>
</dbReference>
<dbReference type="InterPro" id="IPR025411">
    <property type="entry name" value="DUF4136"/>
</dbReference>
<evidence type="ECO:0000313" key="3">
    <source>
        <dbReference type="Proteomes" id="UP001338309"/>
    </source>
</evidence>
<name>A0ABQ6PLA1_9BACT</name>
<evidence type="ECO:0000259" key="1">
    <source>
        <dbReference type="Pfam" id="PF13590"/>
    </source>
</evidence>
<protein>
    <recommendedName>
        <fullName evidence="1">DUF4136 domain-containing protein</fullName>
    </recommendedName>
</protein>
<feature type="domain" description="DUF4136" evidence="1">
    <location>
        <begin position="65"/>
        <end position="202"/>
    </location>
</feature>
<organism evidence="2 3">
    <name type="scientific">Algoriphagus confluentis</name>
    <dbReference type="NCBI Taxonomy" id="1697556"/>
    <lineage>
        <taxon>Bacteria</taxon>
        <taxon>Pseudomonadati</taxon>
        <taxon>Bacteroidota</taxon>
        <taxon>Cytophagia</taxon>
        <taxon>Cytophagales</taxon>
        <taxon>Cyclobacteriaceae</taxon>
        <taxon>Algoriphagus</taxon>
    </lineage>
</organism>
<dbReference type="EMBL" id="BTPD01000003">
    <property type="protein sequence ID" value="GMQ28518.1"/>
    <property type="molecule type" value="Genomic_DNA"/>
</dbReference>
<evidence type="ECO:0000313" key="2">
    <source>
        <dbReference type="EMBL" id="GMQ28518.1"/>
    </source>
</evidence>
<sequence length="219" mass="25585">MNKENLFSVTEEKLNFPRSNLNSTSPMFVPKYFFPLALFSLLLLFSCSSIEVFKENTEIPVSKPYQSFVIVNKELNIRGFEENFIDEMVKIELQKQLEQAGMVYDAKRPDLVIRYHSNEDPRKKETINNVNPYPFWGYRVYDPWLFNPYNMQNMNRVSVSNYELLQVILDFIDPVQDKYLMTLTAVTEVSNPKTKPKKVLKSLSSATQVFLKTNPIIAK</sequence>
<dbReference type="Gene3D" id="3.30.160.670">
    <property type="match status" value="1"/>
</dbReference>
<accession>A0ABQ6PLA1</accession>
<proteinExistence type="predicted"/>
<dbReference type="Proteomes" id="UP001338309">
    <property type="component" value="Unassembled WGS sequence"/>
</dbReference>
<gene>
    <name evidence="2" type="ORF">Aconfl_11610</name>
</gene>
<comment type="caution">
    <text evidence="2">The sequence shown here is derived from an EMBL/GenBank/DDBJ whole genome shotgun (WGS) entry which is preliminary data.</text>
</comment>